<dbReference type="AlphaFoldDB" id="A0AAE0J2S3"/>
<keyword evidence="2" id="KW-1185">Reference proteome</keyword>
<name>A0AAE0J2S3_9PEZI</name>
<protein>
    <submittedName>
        <fullName evidence="1">Uncharacterized protein</fullName>
    </submittedName>
</protein>
<reference evidence="1" key="1">
    <citation type="journal article" date="2023" name="Mol. Phylogenet. Evol.">
        <title>Genome-scale phylogeny and comparative genomics of the fungal order Sordariales.</title>
        <authorList>
            <person name="Hensen N."/>
            <person name="Bonometti L."/>
            <person name="Westerberg I."/>
            <person name="Brannstrom I.O."/>
            <person name="Guillou S."/>
            <person name="Cros-Aarteil S."/>
            <person name="Calhoun S."/>
            <person name="Haridas S."/>
            <person name="Kuo A."/>
            <person name="Mondo S."/>
            <person name="Pangilinan J."/>
            <person name="Riley R."/>
            <person name="LaButti K."/>
            <person name="Andreopoulos B."/>
            <person name="Lipzen A."/>
            <person name="Chen C."/>
            <person name="Yan M."/>
            <person name="Daum C."/>
            <person name="Ng V."/>
            <person name="Clum A."/>
            <person name="Steindorff A."/>
            <person name="Ohm R.A."/>
            <person name="Martin F."/>
            <person name="Silar P."/>
            <person name="Natvig D.O."/>
            <person name="Lalanne C."/>
            <person name="Gautier V."/>
            <person name="Ament-Velasquez S.L."/>
            <person name="Kruys A."/>
            <person name="Hutchinson M.I."/>
            <person name="Powell A.J."/>
            <person name="Barry K."/>
            <person name="Miller A.N."/>
            <person name="Grigoriev I.V."/>
            <person name="Debuchy R."/>
            <person name="Gladieux P."/>
            <person name="Hiltunen Thoren M."/>
            <person name="Johannesson H."/>
        </authorList>
    </citation>
    <scope>NUCLEOTIDE SEQUENCE</scope>
    <source>
        <strain evidence="1">SMH4131-1</strain>
    </source>
</reference>
<accession>A0AAE0J2S3</accession>
<sequence>MLRHPSKPSIAFCSNCFSFSFFPLAMIISDSVRSCFWSSLDVRVVLFSSSKSFSRTTTRAFGSRKRKGATIAMSMSRGAPPVIGSVDCILCCLALPGARLCTVHHRWMGCGLTICAQRKRRAPAFTTPSNLLAAWWLAQRSRLSATQPTRAIPSHTRRVETR</sequence>
<evidence type="ECO:0000313" key="2">
    <source>
        <dbReference type="Proteomes" id="UP001286456"/>
    </source>
</evidence>
<evidence type="ECO:0000313" key="1">
    <source>
        <dbReference type="EMBL" id="KAK3335470.1"/>
    </source>
</evidence>
<reference evidence="1" key="2">
    <citation type="submission" date="2023-06" db="EMBL/GenBank/DDBJ databases">
        <authorList>
            <consortium name="Lawrence Berkeley National Laboratory"/>
            <person name="Haridas S."/>
            <person name="Hensen N."/>
            <person name="Bonometti L."/>
            <person name="Westerberg I."/>
            <person name="Brannstrom I.O."/>
            <person name="Guillou S."/>
            <person name="Cros-Aarteil S."/>
            <person name="Calhoun S."/>
            <person name="Kuo A."/>
            <person name="Mondo S."/>
            <person name="Pangilinan J."/>
            <person name="Riley R."/>
            <person name="Labutti K."/>
            <person name="Andreopoulos B."/>
            <person name="Lipzen A."/>
            <person name="Chen C."/>
            <person name="Yanf M."/>
            <person name="Daum C."/>
            <person name="Ng V."/>
            <person name="Clum A."/>
            <person name="Steindorff A."/>
            <person name="Ohm R."/>
            <person name="Martin F."/>
            <person name="Silar P."/>
            <person name="Natvig D."/>
            <person name="Lalanne C."/>
            <person name="Gautier V."/>
            <person name="Ament-Velasquez S.L."/>
            <person name="Kruys A."/>
            <person name="Hutchinson M.I."/>
            <person name="Powell A.J."/>
            <person name="Barry K."/>
            <person name="Miller A.N."/>
            <person name="Grigoriev I.V."/>
            <person name="Debuchy R."/>
            <person name="Gladieux P."/>
            <person name="Thoren M.H."/>
            <person name="Johannesson H."/>
        </authorList>
    </citation>
    <scope>NUCLEOTIDE SEQUENCE</scope>
    <source>
        <strain evidence="1">SMH4131-1</strain>
    </source>
</reference>
<gene>
    <name evidence="1" type="ORF">B0T19DRAFT_9499</name>
</gene>
<dbReference type="Proteomes" id="UP001286456">
    <property type="component" value="Unassembled WGS sequence"/>
</dbReference>
<comment type="caution">
    <text evidence="1">The sequence shown here is derived from an EMBL/GenBank/DDBJ whole genome shotgun (WGS) entry which is preliminary data.</text>
</comment>
<organism evidence="1 2">
    <name type="scientific">Cercophora scortea</name>
    <dbReference type="NCBI Taxonomy" id="314031"/>
    <lineage>
        <taxon>Eukaryota</taxon>
        <taxon>Fungi</taxon>
        <taxon>Dikarya</taxon>
        <taxon>Ascomycota</taxon>
        <taxon>Pezizomycotina</taxon>
        <taxon>Sordariomycetes</taxon>
        <taxon>Sordariomycetidae</taxon>
        <taxon>Sordariales</taxon>
        <taxon>Lasiosphaeriaceae</taxon>
        <taxon>Cercophora</taxon>
    </lineage>
</organism>
<proteinExistence type="predicted"/>
<dbReference type="EMBL" id="JAUEPO010000001">
    <property type="protein sequence ID" value="KAK3335470.1"/>
    <property type="molecule type" value="Genomic_DNA"/>
</dbReference>